<dbReference type="EMBL" id="BMAU01021392">
    <property type="protein sequence ID" value="GFY30312.1"/>
    <property type="molecule type" value="Genomic_DNA"/>
</dbReference>
<gene>
    <name evidence="1" type="ORF">TNCV_4065631</name>
</gene>
<keyword evidence="2" id="KW-1185">Reference proteome</keyword>
<comment type="caution">
    <text evidence="1">The sequence shown here is derived from an EMBL/GenBank/DDBJ whole genome shotgun (WGS) entry which is preliminary data.</text>
</comment>
<evidence type="ECO:0000313" key="2">
    <source>
        <dbReference type="Proteomes" id="UP000887159"/>
    </source>
</evidence>
<dbReference type="AlphaFoldDB" id="A0A8X6W983"/>
<protein>
    <submittedName>
        <fullName evidence="1">Uncharacterized protein</fullName>
    </submittedName>
</protein>
<evidence type="ECO:0000313" key="1">
    <source>
        <dbReference type="EMBL" id="GFY30312.1"/>
    </source>
</evidence>
<accession>A0A8X6W983</accession>
<proteinExistence type="predicted"/>
<name>A0A8X6W983_TRICX</name>
<sequence>MFDSSSYDNPTPLAHADTSRDVLPREGISQCGLTFLVGRLFGACLEDGLLPLDGSRRISRRADCPRCCKCHRTVRAYTERAANMPVS</sequence>
<organism evidence="1 2">
    <name type="scientific">Trichonephila clavipes</name>
    <name type="common">Golden silk orbweaver</name>
    <name type="synonym">Nephila clavipes</name>
    <dbReference type="NCBI Taxonomy" id="2585209"/>
    <lineage>
        <taxon>Eukaryota</taxon>
        <taxon>Metazoa</taxon>
        <taxon>Ecdysozoa</taxon>
        <taxon>Arthropoda</taxon>
        <taxon>Chelicerata</taxon>
        <taxon>Arachnida</taxon>
        <taxon>Araneae</taxon>
        <taxon>Araneomorphae</taxon>
        <taxon>Entelegynae</taxon>
        <taxon>Araneoidea</taxon>
        <taxon>Nephilidae</taxon>
        <taxon>Trichonephila</taxon>
    </lineage>
</organism>
<dbReference type="Proteomes" id="UP000887159">
    <property type="component" value="Unassembled WGS sequence"/>
</dbReference>
<reference evidence="1" key="1">
    <citation type="submission" date="2020-08" db="EMBL/GenBank/DDBJ databases">
        <title>Multicomponent nature underlies the extraordinary mechanical properties of spider dragline silk.</title>
        <authorList>
            <person name="Kono N."/>
            <person name="Nakamura H."/>
            <person name="Mori M."/>
            <person name="Yoshida Y."/>
            <person name="Ohtoshi R."/>
            <person name="Malay A.D."/>
            <person name="Moran D.A.P."/>
            <person name="Tomita M."/>
            <person name="Numata K."/>
            <person name="Arakawa K."/>
        </authorList>
    </citation>
    <scope>NUCLEOTIDE SEQUENCE</scope>
</reference>